<evidence type="ECO:0000256" key="4">
    <source>
        <dbReference type="ARBA" id="ARBA00022630"/>
    </source>
</evidence>
<dbReference type="SUPFAM" id="SSF143631">
    <property type="entry name" value="ApbE-like"/>
    <property type="match status" value="1"/>
</dbReference>
<dbReference type="InterPro" id="IPR024932">
    <property type="entry name" value="ApbE"/>
</dbReference>
<comment type="caution">
    <text evidence="11">The sequence shown here is derived from an EMBL/GenBank/DDBJ whole genome shotgun (WGS) entry which is preliminary data.</text>
</comment>
<keyword evidence="5 11" id="KW-0808">Transferase</keyword>
<keyword evidence="6" id="KW-0479">Metal-binding</keyword>
<evidence type="ECO:0000313" key="11">
    <source>
        <dbReference type="EMBL" id="MBD1321371.1"/>
    </source>
</evidence>
<evidence type="ECO:0000256" key="5">
    <source>
        <dbReference type="ARBA" id="ARBA00022679"/>
    </source>
</evidence>
<protein>
    <recommendedName>
        <fullName evidence="3">FAD:protein FMN transferase</fullName>
        <ecNumber evidence="2">2.7.1.180</ecNumber>
    </recommendedName>
    <alternativeName>
        <fullName evidence="9">Flavin transferase</fullName>
    </alternativeName>
</protein>
<dbReference type="GO" id="GO:0016740">
    <property type="term" value="F:transferase activity"/>
    <property type="evidence" value="ECO:0007669"/>
    <property type="project" value="UniProtKB-KW"/>
</dbReference>
<name>A0ABR7WF17_9ACTN</name>
<accession>A0ABR7WF17</accession>
<keyword evidence="7" id="KW-0274">FAD</keyword>
<evidence type="ECO:0000256" key="1">
    <source>
        <dbReference type="ARBA" id="ARBA00001946"/>
    </source>
</evidence>
<keyword evidence="4" id="KW-0285">Flavoprotein</keyword>
<evidence type="ECO:0000256" key="2">
    <source>
        <dbReference type="ARBA" id="ARBA00011955"/>
    </source>
</evidence>
<sequence length="312" mass="33811">MRSTRSRPKRRPDTSVSATVRPLAHAWCFDALGTRWEISTPVPLADVVARRVTDELDRIDRAWSRFRDDSTVAEIGRRAGRYPIAPADQPLVDWYRRLYDLTGGAVSPMVGQVLVDAGYDAGYSLAPKPEVAPAPWWEGVLAGHSGSLDVRHPVLLDVGAAGKGFAVDRVAGIVGEAVDSYVVDGSGDMRIRSSDGPLRVALEHPLDAEKAIGVVELDDGAICASAANRRAWADWHHIIDPRSASPAREVLASWVIAPDTMTADGLATALFFTPASILRSAFDFHAAGFHHVTIRRNGTVEHTDIPGLELFL</sequence>
<dbReference type="Proteomes" id="UP000602395">
    <property type="component" value="Unassembled WGS sequence"/>
</dbReference>
<evidence type="ECO:0000256" key="10">
    <source>
        <dbReference type="ARBA" id="ARBA00048540"/>
    </source>
</evidence>
<comment type="catalytic activity">
    <reaction evidence="10">
        <text>L-threonyl-[protein] + FAD = FMN-L-threonyl-[protein] + AMP + H(+)</text>
        <dbReference type="Rhea" id="RHEA:36847"/>
        <dbReference type="Rhea" id="RHEA-COMP:11060"/>
        <dbReference type="Rhea" id="RHEA-COMP:11061"/>
        <dbReference type="ChEBI" id="CHEBI:15378"/>
        <dbReference type="ChEBI" id="CHEBI:30013"/>
        <dbReference type="ChEBI" id="CHEBI:57692"/>
        <dbReference type="ChEBI" id="CHEBI:74257"/>
        <dbReference type="ChEBI" id="CHEBI:456215"/>
        <dbReference type="EC" id="2.7.1.180"/>
    </reaction>
</comment>
<dbReference type="Gene3D" id="3.10.520.10">
    <property type="entry name" value="ApbE-like domains"/>
    <property type="match status" value="1"/>
</dbReference>
<evidence type="ECO:0000256" key="8">
    <source>
        <dbReference type="ARBA" id="ARBA00022842"/>
    </source>
</evidence>
<evidence type="ECO:0000256" key="6">
    <source>
        <dbReference type="ARBA" id="ARBA00022723"/>
    </source>
</evidence>
<proteinExistence type="predicted"/>
<dbReference type="EMBL" id="JACWMS010000003">
    <property type="protein sequence ID" value="MBD1321371.1"/>
    <property type="molecule type" value="Genomic_DNA"/>
</dbReference>
<keyword evidence="12" id="KW-1185">Reference proteome</keyword>
<gene>
    <name evidence="11" type="ORF">IDF66_17430</name>
</gene>
<dbReference type="PANTHER" id="PTHR30040">
    <property type="entry name" value="THIAMINE BIOSYNTHESIS LIPOPROTEIN APBE"/>
    <property type="match status" value="1"/>
</dbReference>
<dbReference type="InterPro" id="IPR003374">
    <property type="entry name" value="ApbE-like_sf"/>
</dbReference>
<dbReference type="PANTHER" id="PTHR30040:SF2">
    <property type="entry name" value="FAD:PROTEIN FMN TRANSFERASE"/>
    <property type="match status" value="1"/>
</dbReference>
<keyword evidence="8" id="KW-0460">Magnesium</keyword>
<evidence type="ECO:0000256" key="3">
    <source>
        <dbReference type="ARBA" id="ARBA00016337"/>
    </source>
</evidence>
<reference evidence="11 12" key="1">
    <citation type="submission" date="2020-09" db="EMBL/GenBank/DDBJ databases">
        <title>Novel species in genus Gordonia.</title>
        <authorList>
            <person name="Zhang G."/>
        </authorList>
    </citation>
    <scope>NUCLEOTIDE SEQUENCE [LARGE SCALE GENOMIC DNA]</scope>
    <source>
        <strain evidence="11 12">ON-33</strain>
    </source>
</reference>
<dbReference type="EC" id="2.7.1.180" evidence="2"/>
<comment type="cofactor">
    <cofactor evidence="1">
        <name>Mg(2+)</name>
        <dbReference type="ChEBI" id="CHEBI:18420"/>
    </cofactor>
</comment>
<dbReference type="Pfam" id="PF02424">
    <property type="entry name" value="ApbE"/>
    <property type="match status" value="1"/>
</dbReference>
<evidence type="ECO:0000256" key="9">
    <source>
        <dbReference type="ARBA" id="ARBA00031306"/>
    </source>
</evidence>
<evidence type="ECO:0000313" key="12">
    <source>
        <dbReference type="Proteomes" id="UP000602395"/>
    </source>
</evidence>
<organism evidence="11 12">
    <name type="scientific">Gordonia hankookensis</name>
    <dbReference type="NCBI Taxonomy" id="589403"/>
    <lineage>
        <taxon>Bacteria</taxon>
        <taxon>Bacillati</taxon>
        <taxon>Actinomycetota</taxon>
        <taxon>Actinomycetes</taxon>
        <taxon>Mycobacteriales</taxon>
        <taxon>Gordoniaceae</taxon>
        <taxon>Gordonia</taxon>
    </lineage>
</organism>
<evidence type="ECO:0000256" key="7">
    <source>
        <dbReference type="ARBA" id="ARBA00022827"/>
    </source>
</evidence>